<sequence>QNQNFVTQVKTEKTQRTNSTSRKRRNEINQKSDTSTTIVKELSPEKNTFSCIICNNEFSDREELRKHFLKHGSNEIDYRGRPKPTQKALAKNIHPAAKNTAIQCEWCPEKFPNISQAIQHKHRKHNNVATNYHCEFCGKLFPFRISLIQHQFNCLKQTDVPMMGMPQTTYNCETCSAIFLTMQAKLAHEQKSHFAEYHRTTIVPPPSKKLKRMNDGNFYSIYFCYLCGAEYSMKHNLKTHLEKQHTLEQRTMFPANGIIKCKVCDAIFHTKNAYRVHNLHHKKDDVIIKSEAERMKLVQHVDQDIDITRIVPNPKLPKTISLTYQGKISKIVSQGETSAEKSAKK</sequence>
<keyword evidence="4" id="KW-0862">Zinc</keyword>
<keyword evidence="2" id="KW-0677">Repeat</keyword>
<keyword evidence="1" id="KW-0479">Metal-binding</keyword>
<dbReference type="Proteomes" id="UP000092462">
    <property type="component" value="Unassembled WGS sequence"/>
</dbReference>
<dbReference type="InterPro" id="IPR036236">
    <property type="entry name" value="Znf_C2H2_sf"/>
</dbReference>
<dbReference type="Gene3D" id="3.30.160.60">
    <property type="entry name" value="Classic Zinc Finger"/>
    <property type="match status" value="2"/>
</dbReference>
<reference evidence="7" key="1">
    <citation type="submission" date="2022-08" db="UniProtKB">
        <authorList>
            <consortium name="EnsemblMetazoa"/>
        </authorList>
    </citation>
    <scope>IDENTIFICATION</scope>
    <source>
        <strain evidence="7">Israel</strain>
    </source>
</reference>
<dbReference type="AlphaFoldDB" id="A0A1B0DNM4"/>
<proteinExistence type="predicted"/>
<organism evidence="7 8">
    <name type="scientific">Phlebotomus papatasi</name>
    <name type="common">Sandfly</name>
    <dbReference type="NCBI Taxonomy" id="29031"/>
    <lineage>
        <taxon>Eukaryota</taxon>
        <taxon>Metazoa</taxon>
        <taxon>Ecdysozoa</taxon>
        <taxon>Arthropoda</taxon>
        <taxon>Hexapoda</taxon>
        <taxon>Insecta</taxon>
        <taxon>Pterygota</taxon>
        <taxon>Neoptera</taxon>
        <taxon>Endopterygota</taxon>
        <taxon>Diptera</taxon>
        <taxon>Nematocera</taxon>
        <taxon>Psychodoidea</taxon>
        <taxon>Psychodidae</taxon>
        <taxon>Phlebotomus</taxon>
        <taxon>Phlebotomus</taxon>
    </lineage>
</organism>
<feature type="domain" description="C2H2-type" evidence="6">
    <location>
        <begin position="49"/>
        <end position="76"/>
    </location>
</feature>
<dbReference type="SUPFAM" id="SSF57667">
    <property type="entry name" value="beta-beta-alpha zinc fingers"/>
    <property type="match status" value="1"/>
</dbReference>
<accession>A0A1B0DNM4</accession>
<dbReference type="VEuPathDB" id="VectorBase:PPAPM1_004823"/>
<feature type="region of interest" description="Disordered" evidence="5">
    <location>
        <begin position="1"/>
        <end position="36"/>
    </location>
</feature>
<evidence type="ECO:0000313" key="7">
    <source>
        <dbReference type="EnsemblMetazoa" id="PPAI010069-PA"/>
    </source>
</evidence>
<dbReference type="PROSITE" id="PS50157">
    <property type="entry name" value="ZINC_FINGER_C2H2_2"/>
    <property type="match status" value="3"/>
</dbReference>
<evidence type="ECO:0000256" key="3">
    <source>
        <dbReference type="ARBA" id="ARBA00022771"/>
    </source>
</evidence>
<dbReference type="GO" id="GO:0000981">
    <property type="term" value="F:DNA-binding transcription factor activity, RNA polymerase II-specific"/>
    <property type="evidence" value="ECO:0007669"/>
    <property type="project" value="TreeGrafter"/>
</dbReference>
<keyword evidence="8" id="KW-1185">Reference proteome</keyword>
<dbReference type="GO" id="GO:0008270">
    <property type="term" value="F:zinc ion binding"/>
    <property type="evidence" value="ECO:0007669"/>
    <property type="project" value="UniProtKB-KW"/>
</dbReference>
<dbReference type="EnsemblMetazoa" id="PPAI010069-RA">
    <property type="protein sequence ID" value="PPAI010069-PA"/>
    <property type="gene ID" value="PPAI010069"/>
</dbReference>
<name>A0A1B0DNM4_PHLPP</name>
<dbReference type="GO" id="GO:0005634">
    <property type="term" value="C:nucleus"/>
    <property type="evidence" value="ECO:0007669"/>
    <property type="project" value="TreeGrafter"/>
</dbReference>
<evidence type="ECO:0000256" key="4">
    <source>
        <dbReference type="ARBA" id="ARBA00022833"/>
    </source>
</evidence>
<dbReference type="InterPro" id="IPR013087">
    <property type="entry name" value="Znf_C2H2_type"/>
</dbReference>
<dbReference type="PROSITE" id="PS00028">
    <property type="entry name" value="ZINC_FINGER_C2H2_1"/>
    <property type="match status" value="4"/>
</dbReference>
<dbReference type="PANTHER" id="PTHR24379">
    <property type="entry name" value="KRAB AND ZINC FINGER DOMAIN-CONTAINING"/>
    <property type="match status" value="1"/>
</dbReference>
<dbReference type="EMBL" id="AJVK01001445">
    <property type="status" value="NOT_ANNOTATED_CDS"/>
    <property type="molecule type" value="Genomic_DNA"/>
</dbReference>
<dbReference type="SMART" id="SM00355">
    <property type="entry name" value="ZnF_C2H2"/>
    <property type="match status" value="6"/>
</dbReference>
<evidence type="ECO:0000259" key="6">
    <source>
        <dbReference type="PROSITE" id="PS50157"/>
    </source>
</evidence>
<evidence type="ECO:0000256" key="1">
    <source>
        <dbReference type="ARBA" id="ARBA00022723"/>
    </source>
</evidence>
<dbReference type="VEuPathDB" id="VectorBase:PPAI010069"/>
<keyword evidence="3" id="KW-0863">Zinc-finger</keyword>
<dbReference type="PANTHER" id="PTHR24379:SF127">
    <property type="entry name" value="BLOODY FINGERS-RELATED"/>
    <property type="match status" value="1"/>
</dbReference>
<feature type="domain" description="C2H2-type" evidence="6">
    <location>
        <begin position="222"/>
        <end position="250"/>
    </location>
</feature>
<evidence type="ECO:0000256" key="5">
    <source>
        <dbReference type="SAM" id="MobiDB-lite"/>
    </source>
</evidence>
<protein>
    <recommendedName>
        <fullName evidence="6">C2H2-type domain-containing protein</fullName>
    </recommendedName>
</protein>
<evidence type="ECO:0000256" key="2">
    <source>
        <dbReference type="ARBA" id="ARBA00022737"/>
    </source>
</evidence>
<dbReference type="GO" id="GO:0000977">
    <property type="term" value="F:RNA polymerase II transcription regulatory region sequence-specific DNA binding"/>
    <property type="evidence" value="ECO:0007669"/>
    <property type="project" value="TreeGrafter"/>
</dbReference>
<feature type="domain" description="C2H2-type" evidence="6">
    <location>
        <begin position="132"/>
        <end position="161"/>
    </location>
</feature>
<evidence type="ECO:0000313" key="8">
    <source>
        <dbReference type="Proteomes" id="UP000092462"/>
    </source>
</evidence>